<dbReference type="GO" id="GO:0031418">
    <property type="term" value="F:L-ascorbic acid binding"/>
    <property type="evidence" value="ECO:0007669"/>
    <property type="project" value="InterPro"/>
</dbReference>
<keyword evidence="4" id="KW-0560">Oxidoreductase</keyword>
<evidence type="ECO:0000259" key="6">
    <source>
        <dbReference type="SMART" id="SM00702"/>
    </source>
</evidence>
<keyword evidence="8" id="KW-1185">Reference proteome</keyword>
<keyword evidence="2" id="KW-0479">Metal-binding</keyword>
<dbReference type="InterPro" id="IPR006620">
    <property type="entry name" value="Pro_4_hyd_alph"/>
</dbReference>
<evidence type="ECO:0000256" key="5">
    <source>
        <dbReference type="ARBA" id="ARBA00023004"/>
    </source>
</evidence>
<proteinExistence type="predicted"/>
<gene>
    <name evidence="7" type="ORF">BDV29DRAFT_202017</name>
</gene>
<evidence type="ECO:0000313" key="8">
    <source>
        <dbReference type="Proteomes" id="UP000326565"/>
    </source>
</evidence>
<dbReference type="PANTHER" id="PTHR10869">
    <property type="entry name" value="PROLYL 4-HYDROXYLASE ALPHA SUBUNIT"/>
    <property type="match status" value="1"/>
</dbReference>
<evidence type="ECO:0000256" key="3">
    <source>
        <dbReference type="ARBA" id="ARBA00022964"/>
    </source>
</evidence>
<keyword evidence="3" id="KW-0223">Dioxygenase</keyword>
<dbReference type="OrthoDB" id="420380at2759"/>
<dbReference type="AlphaFoldDB" id="A0A5N5WXE4"/>
<evidence type="ECO:0000256" key="2">
    <source>
        <dbReference type="ARBA" id="ARBA00022723"/>
    </source>
</evidence>
<reference evidence="7 8" key="1">
    <citation type="submission" date="2019-04" db="EMBL/GenBank/DDBJ databases">
        <title>Friends and foes A comparative genomics study of 23 Aspergillus species from section Flavi.</title>
        <authorList>
            <consortium name="DOE Joint Genome Institute"/>
            <person name="Kjaerbolling I."/>
            <person name="Vesth T."/>
            <person name="Frisvad J.C."/>
            <person name="Nybo J.L."/>
            <person name="Theobald S."/>
            <person name="Kildgaard S."/>
            <person name="Isbrandt T."/>
            <person name="Kuo A."/>
            <person name="Sato A."/>
            <person name="Lyhne E.K."/>
            <person name="Kogle M.E."/>
            <person name="Wiebenga A."/>
            <person name="Kun R.S."/>
            <person name="Lubbers R.J."/>
            <person name="Makela M.R."/>
            <person name="Barry K."/>
            <person name="Chovatia M."/>
            <person name="Clum A."/>
            <person name="Daum C."/>
            <person name="Haridas S."/>
            <person name="He G."/>
            <person name="LaButti K."/>
            <person name="Lipzen A."/>
            <person name="Mondo S."/>
            <person name="Riley R."/>
            <person name="Salamov A."/>
            <person name="Simmons B.A."/>
            <person name="Magnuson J.K."/>
            <person name="Henrissat B."/>
            <person name="Mortensen U.H."/>
            <person name="Larsen T.O."/>
            <person name="Devries R.P."/>
            <person name="Grigoriev I.V."/>
            <person name="Machida M."/>
            <person name="Baker S.E."/>
            <person name="Andersen M.R."/>
        </authorList>
    </citation>
    <scope>NUCLEOTIDE SEQUENCE [LARGE SCALE GENOMIC DNA]</scope>
    <source>
        <strain evidence="7 8">CBS 151.66</strain>
    </source>
</reference>
<evidence type="ECO:0000313" key="7">
    <source>
        <dbReference type="EMBL" id="KAB8072999.1"/>
    </source>
</evidence>
<dbReference type="SMART" id="SM00702">
    <property type="entry name" value="P4Hc"/>
    <property type="match status" value="1"/>
</dbReference>
<name>A0A5N5WXE4_9EURO</name>
<dbReference type="InterPro" id="IPR045054">
    <property type="entry name" value="P4HA-like"/>
</dbReference>
<dbReference type="EMBL" id="ML732235">
    <property type="protein sequence ID" value="KAB8072999.1"/>
    <property type="molecule type" value="Genomic_DNA"/>
</dbReference>
<organism evidence="7 8">
    <name type="scientific">Aspergillus leporis</name>
    <dbReference type="NCBI Taxonomy" id="41062"/>
    <lineage>
        <taxon>Eukaryota</taxon>
        <taxon>Fungi</taxon>
        <taxon>Dikarya</taxon>
        <taxon>Ascomycota</taxon>
        <taxon>Pezizomycotina</taxon>
        <taxon>Eurotiomycetes</taxon>
        <taxon>Eurotiomycetidae</taxon>
        <taxon>Eurotiales</taxon>
        <taxon>Aspergillaceae</taxon>
        <taxon>Aspergillus</taxon>
        <taxon>Aspergillus subgen. Circumdati</taxon>
    </lineage>
</organism>
<dbReference type="GO" id="GO:0005506">
    <property type="term" value="F:iron ion binding"/>
    <property type="evidence" value="ECO:0007669"/>
    <property type="project" value="InterPro"/>
</dbReference>
<dbReference type="InterPro" id="IPR044862">
    <property type="entry name" value="Pro_4_hyd_alph_FE2OG_OXY"/>
</dbReference>
<evidence type="ECO:0000256" key="4">
    <source>
        <dbReference type="ARBA" id="ARBA00023002"/>
    </source>
</evidence>
<dbReference type="PANTHER" id="PTHR10869:SF246">
    <property type="entry name" value="TRANSMEMBRANE PROLYL 4-HYDROXYLASE"/>
    <property type="match status" value="1"/>
</dbReference>
<dbReference type="GO" id="GO:0005783">
    <property type="term" value="C:endoplasmic reticulum"/>
    <property type="evidence" value="ECO:0007669"/>
    <property type="project" value="TreeGrafter"/>
</dbReference>
<feature type="domain" description="Prolyl 4-hydroxylase alpha subunit" evidence="6">
    <location>
        <begin position="83"/>
        <end position="281"/>
    </location>
</feature>
<dbReference type="FunFam" id="2.60.120.620:FF:000027">
    <property type="entry name" value="Oxidoreductase, 2OG-Fe(II) oxygenase family family"/>
    <property type="match status" value="1"/>
</dbReference>
<dbReference type="Pfam" id="PF13640">
    <property type="entry name" value="2OG-FeII_Oxy_3"/>
    <property type="match status" value="1"/>
</dbReference>
<evidence type="ECO:0000256" key="1">
    <source>
        <dbReference type="ARBA" id="ARBA00001961"/>
    </source>
</evidence>
<protein>
    <recommendedName>
        <fullName evidence="6">Prolyl 4-hydroxylase alpha subunit domain-containing protein</fullName>
    </recommendedName>
</protein>
<keyword evidence="5" id="KW-0408">Iron</keyword>
<dbReference type="GO" id="GO:0004656">
    <property type="term" value="F:procollagen-proline 4-dioxygenase activity"/>
    <property type="evidence" value="ECO:0007669"/>
    <property type="project" value="TreeGrafter"/>
</dbReference>
<dbReference type="Proteomes" id="UP000326565">
    <property type="component" value="Unassembled WGS sequence"/>
</dbReference>
<accession>A0A5N5WXE4</accession>
<sequence length="292" mass="33202">MLKLSTILGSLFYLLPVYIFVIAPVLRQIFPPPEPNLTFDPDDAAAGDLDLPLLNGSIFSLDDGVEVTCAPDNYRVHILRHDPLVIYIEDFLSSEEADHLAKMSLKSYTPSIIYDGTTEKIDPTTRLSDRALLDRDTTVRCLENRAKAFQGWKPHLYIERMWAQRYNASGHYKHHYDWVGSSARGGDRASTFMVYLGDECKGGGTTFPRFKMPRDEKWCRFLDCEEKADGEGREGVTFKVIKGNAIFWENLRADGSGYLETWHAALPVTEGVKVGLNIWSWYQPPGWRMGRV</sequence>
<dbReference type="Gene3D" id="2.60.120.620">
    <property type="entry name" value="q2cbj1_9rhob like domain"/>
    <property type="match status" value="1"/>
</dbReference>
<comment type="cofactor">
    <cofactor evidence="1">
        <name>L-ascorbate</name>
        <dbReference type="ChEBI" id="CHEBI:38290"/>
    </cofactor>
</comment>